<gene>
    <name evidence="2" type="ORF">H3Z83_08440</name>
</gene>
<dbReference type="Pfam" id="PF01425">
    <property type="entry name" value="Amidase"/>
    <property type="match status" value="1"/>
</dbReference>
<evidence type="ECO:0000313" key="3">
    <source>
        <dbReference type="Proteomes" id="UP000563906"/>
    </source>
</evidence>
<dbReference type="PROSITE" id="PS51257">
    <property type="entry name" value="PROKAR_LIPOPROTEIN"/>
    <property type="match status" value="1"/>
</dbReference>
<dbReference type="InterPro" id="IPR036928">
    <property type="entry name" value="AS_sf"/>
</dbReference>
<dbReference type="Proteomes" id="UP000563906">
    <property type="component" value="Unassembled WGS sequence"/>
</dbReference>
<feature type="domain" description="Amidase" evidence="1">
    <location>
        <begin position="105"/>
        <end position="415"/>
    </location>
</feature>
<dbReference type="PANTHER" id="PTHR42678">
    <property type="entry name" value="AMIDASE"/>
    <property type="match status" value="1"/>
</dbReference>
<protein>
    <submittedName>
        <fullName evidence="2">Amidase</fullName>
    </submittedName>
</protein>
<dbReference type="InterPro" id="IPR023631">
    <property type="entry name" value="Amidase_dom"/>
</dbReference>
<evidence type="ECO:0000313" key="2">
    <source>
        <dbReference type="EMBL" id="MBA6156538.1"/>
    </source>
</evidence>
<dbReference type="PANTHER" id="PTHR42678:SF34">
    <property type="entry name" value="OS04G0183300 PROTEIN"/>
    <property type="match status" value="1"/>
</dbReference>
<organism evidence="2 3">
    <name type="scientific">Tenacibaculum pelagium</name>
    <dbReference type="NCBI Taxonomy" id="2759527"/>
    <lineage>
        <taxon>Bacteria</taxon>
        <taxon>Pseudomonadati</taxon>
        <taxon>Bacteroidota</taxon>
        <taxon>Flavobacteriia</taxon>
        <taxon>Flavobacteriales</taxon>
        <taxon>Flavobacteriaceae</taxon>
        <taxon>Tenacibaculum</taxon>
    </lineage>
</organism>
<dbReference type="Gene3D" id="3.90.1300.10">
    <property type="entry name" value="Amidase signature (AS) domain"/>
    <property type="match status" value="1"/>
</dbReference>
<accession>A0A839AQA9</accession>
<name>A0A839AQA9_9FLAO</name>
<comment type="caution">
    <text evidence="2">The sequence shown here is derived from an EMBL/GenBank/DDBJ whole genome shotgun (WGS) entry which is preliminary data.</text>
</comment>
<dbReference type="EMBL" id="JACGLS010000003">
    <property type="protein sequence ID" value="MBA6156538.1"/>
    <property type="molecule type" value="Genomic_DNA"/>
</dbReference>
<keyword evidence="3" id="KW-1185">Reference proteome</keyword>
<evidence type="ECO:0000259" key="1">
    <source>
        <dbReference type="Pfam" id="PF01425"/>
    </source>
</evidence>
<sequence length="529" mass="58519">MKKIYLLLVIIIVLISCKEEKKENVRMQFKLINSKFQNIDDVFKPFESSLSNFSEEEYNTLKAIVLEQDIPSLQKMIKEGDLTYEKLTLFYLFRMRKIETNSEFSLNSIIALNLNVLEEAKEKDLNKENVSEFSVYGMPILLKDNINTNNMPTTAGAIALANNRKTEDAFIVQKLKENGALILGKVNLSEWAYFFCLDCPLGYSAVGGQTLNPYGRKVFETGGSSAGSGVAVAANFAVAALGTETAGSITSPSSKNSVVGLKPTIGVLSRTGIVPISSTLDTPGPMTKNVIDNAILYNAMLGVDSTDVVSIKTELLSLDFGNKLVNASLKGKKFGVLKSLMENKIYKESVEKIKTAGAEVVEVDPSRISFDGFLTLLNIDMKHDLPKYLKNYSDKNVKIASVEDVITFNLKDSILRAPYGQQLLYGIIKDETTLEEFEVVKNKLNAEGKKYLQAIENQKLDAILSIDNFDSGIAAVAKYPTITVPMGYESGEPKSLTFIGKPYSESNLLKLAYAFEQLTKVRKMPKNYN</sequence>
<dbReference type="AlphaFoldDB" id="A0A839AQA9"/>
<dbReference type="RefSeq" id="WP_182125040.1">
    <property type="nucleotide sequence ID" value="NZ_JACGLS010000003.1"/>
</dbReference>
<proteinExistence type="predicted"/>
<reference evidence="2 3" key="1">
    <citation type="submission" date="2020-07" db="EMBL/GenBank/DDBJ databases">
        <title>Bacterium isolated from marine sediment.</title>
        <authorList>
            <person name="Shang D."/>
            <person name="Du Z.-J."/>
        </authorList>
    </citation>
    <scope>NUCLEOTIDE SEQUENCE [LARGE SCALE GENOMIC DNA]</scope>
    <source>
        <strain evidence="2 3">S7007</strain>
    </source>
</reference>
<dbReference type="SUPFAM" id="SSF75304">
    <property type="entry name" value="Amidase signature (AS) enzymes"/>
    <property type="match status" value="1"/>
</dbReference>